<name>A0ABV1E9I9_9FIRM</name>
<feature type="domain" description="Amidase" evidence="10">
    <location>
        <begin position="25"/>
        <end position="465"/>
    </location>
</feature>
<comment type="function">
    <text evidence="6 8">Allows the formation of correctly charged Gln-tRNA(Gln) through the transamidation of misacylated Glu-tRNA(Gln) in organisms which lack glutaminyl-tRNA synthetase. The reaction takes place in the presence of glutamine and ATP through an activated gamma-phospho-Glu-tRNA(Gln).</text>
</comment>
<evidence type="ECO:0000256" key="5">
    <source>
        <dbReference type="ARBA" id="ARBA00022917"/>
    </source>
</evidence>
<dbReference type="PANTHER" id="PTHR11895:SF151">
    <property type="entry name" value="GLUTAMYL-TRNA(GLN) AMIDOTRANSFERASE SUBUNIT A"/>
    <property type="match status" value="1"/>
</dbReference>
<dbReference type="InterPro" id="IPR000120">
    <property type="entry name" value="Amidase"/>
</dbReference>
<comment type="subunit">
    <text evidence="8">Heterotrimer of A, B and C subunits.</text>
</comment>
<dbReference type="Pfam" id="PF01425">
    <property type="entry name" value="Amidase"/>
    <property type="match status" value="1"/>
</dbReference>
<keyword evidence="5 8" id="KW-0648">Protein biosynthesis</keyword>
<evidence type="ECO:0000256" key="2">
    <source>
        <dbReference type="ARBA" id="ARBA00022598"/>
    </source>
</evidence>
<dbReference type="InterPro" id="IPR023631">
    <property type="entry name" value="Amidase_dom"/>
</dbReference>
<reference evidence="11 12" key="1">
    <citation type="submission" date="2024-03" db="EMBL/GenBank/DDBJ databases">
        <title>Human intestinal bacterial collection.</title>
        <authorList>
            <person name="Pauvert C."/>
            <person name="Hitch T.C.A."/>
            <person name="Clavel T."/>
        </authorList>
    </citation>
    <scope>NUCLEOTIDE SEQUENCE [LARGE SCALE GENOMIC DNA]</scope>
    <source>
        <strain evidence="11 12">CLA-AP-H29</strain>
    </source>
</reference>
<evidence type="ECO:0000256" key="4">
    <source>
        <dbReference type="ARBA" id="ARBA00022840"/>
    </source>
</evidence>
<evidence type="ECO:0000256" key="9">
    <source>
        <dbReference type="SAM" id="MobiDB-lite"/>
    </source>
</evidence>
<protein>
    <recommendedName>
        <fullName evidence="8">Glutamyl-tRNA(Gln) amidotransferase subunit A</fullName>
        <shortName evidence="8">Glu-ADT subunit A</shortName>
        <ecNumber evidence="8">6.3.5.7</ecNumber>
    </recommendedName>
</protein>
<dbReference type="RefSeq" id="WP_349231986.1">
    <property type="nucleotide sequence ID" value="NZ_JBBMFK010000017.1"/>
</dbReference>
<organism evidence="11 12">
    <name type="scientific">Pseudoflavonifractor intestinihominis</name>
    <dbReference type="NCBI Taxonomy" id="3133171"/>
    <lineage>
        <taxon>Bacteria</taxon>
        <taxon>Bacillati</taxon>
        <taxon>Bacillota</taxon>
        <taxon>Clostridia</taxon>
        <taxon>Eubacteriales</taxon>
        <taxon>Oscillospiraceae</taxon>
        <taxon>Pseudoflavonifractor</taxon>
    </lineage>
</organism>
<keyword evidence="3 8" id="KW-0547">Nucleotide-binding</keyword>
<dbReference type="EC" id="6.3.5.7" evidence="8"/>
<dbReference type="SUPFAM" id="SSF75304">
    <property type="entry name" value="Amidase signature (AS) enzymes"/>
    <property type="match status" value="1"/>
</dbReference>
<dbReference type="PANTHER" id="PTHR11895">
    <property type="entry name" value="TRANSAMIDASE"/>
    <property type="match status" value="1"/>
</dbReference>
<comment type="similarity">
    <text evidence="1 8">Belongs to the amidase family. GatA subfamily.</text>
</comment>
<dbReference type="InterPro" id="IPR004412">
    <property type="entry name" value="GatA"/>
</dbReference>
<keyword evidence="2 8" id="KW-0436">Ligase</keyword>
<feature type="active site" description="Charge relay system" evidence="8">
    <location>
        <position position="78"/>
    </location>
</feature>
<evidence type="ECO:0000259" key="10">
    <source>
        <dbReference type="Pfam" id="PF01425"/>
    </source>
</evidence>
<dbReference type="NCBIfam" id="TIGR00132">
    <property type="entry name" value="gatA"/>
    <property type="match status" value="1"/>
</dbReference>
<comment type="caution">
    <text evidence="11">The sequence shown here is derived from an EMBL/GenBank/DDBJ whole genome shotgun (WGS) entry which is preliminary data.</text>
</comment>
<dbReference type="PROSITE" id="PS00571">
    <property type="entry name" value="AMIDASES"/>
    <property type="match status" value="1"/>
</dbReference>
<gene>
    <name evidence="8 11" type="primary">gatA</name>
    <name evidence="11" type="ORF">WMO64_10900</name>
</gene>
<sequence>MKELLELSALELGAAIRTGDVSIAEATRTALDVMAEREPALNCFITATGEQAMARAQALQAGVKETKSPLYGVPMAFKDNICTRGVKTCCASKILGDFAPPYDAAVVDRMTEAGAVSLGKLNMDEFAMGSTTETSFCGPTHNPWDTAHVPGGSSGGAAAAVAARECWFALGSDTGGSIRQPASFCGVTGIKPTYGTVSRYGLIAYASSLDQIGPIARTAADCAAVLDVIQGKDRRDATSLDAPAGSLLSGLTGDIRGMKIGLPADCFGEGLEPQVAAAVKEASAVLEARGAKVETFSFPLMKYMVPTYYIIACAEASSNLSRYDGVKYGWRAAEYEDLTDLYCRTRTEGFGSEVKRRILLGTFVLSSGYYDAYYKKALQVKALIKEAYDRAFEQYDLLLTPVSPTTAPKLGESLSDPLKMYLSDIYTVPVNLAGLPGLSMPCGFDGGLPIGAQLIGPALGEAAVLNAAHAFQLDTDWHKRFPSSGPEGHLPPKGKADQEGVI</sequence>
<dbReference type="EMBL" id="JBBMFK010000017">
    <property type="protein sequence ID" value="MEQ2443971.1"/>
    <property type="molecule type" value="Genomic_DNA"/>
</dbReference>
<comment type="catalytic activity">
    <reaction evidence="7 8">
        <text>L-glutamyl-tRNA(Gln) + L-glutamine + ATP + H2O = L-glutaminyl-tRNA(Gln) + L-glutamate + ADP + phosphate + H(+)</text>
        <dbReference type="Rhea" id="RHEA:17521"/>
        <dbReference type="Rhea" id="RHEA-COMP:9681"/>
        <dbReference type="Rhea" id="RHEA-COMP:9684"/>
        <dbReference type="ChEBI" id="CHEBI:15377"/>
        <dbReference type="ChEBI" id="CHEBI:15378"/>
        <dbReference type="ChEBI" id="CHEBI:29985"/>
        <dbReference type="ChEBI" id="CHEBI:30616"/>
        <dbReference type="ChEBI" id="CHEBI:43474"/>
        <dbReference type="ChEBI" id="CHEBI:58359"/>
        <dbReference type="ChEBI" id="CHEBI:78520"/>
        <dbReference type="ChEBI" id="CHEBI:78521"/>
        <dbReference type="ChEBI" id="CHEBI:456216"/>
        <dbReference type="EC" id="6.3.5.7"/>
    </reaction>
</comment>
<evidence type="ECO:0000256" key="7">
    <source>
        <dbReference type="ARBA" id="ARBA00047407"/>
    </source>
</evidence>
<dbReference type="InterPro" id="IPR036928">
    <property type="entry name" value="AS_sf"/>
</dbReference>
<dbReference type="Proteomes" id="UP001464378">
    <property type="component" value="Unassembled WGS sequence"/>
</dbReference>
<evidence type="ECO:0000256" key="3">
    <source>
        <dbReference type="ARBA" id="ARBA00022741"/>
    </source>
</evidence>
<accession>A0ABV1E9I9</accession>
<dbReference type="InterPro" id="IPR020556">
    <property type="entry name" value="Amidase_CS"/>
</dbReference>
<proteinExistence type="inferred from homology"/>
<keyword evidence="12" id="KW-1185">Reference proteome</keyword>
<evidence type="ECO:0000313" key="12">
    <source>
        <dbReference type="Proteomes" id="UP001464378"/>
    </source>
</evidence>
<feature type="active site" description="Acyl-ester intermediate" evidence="8">
    <location>
        <position position="177"/>
    </location>
</feature>
<keyword evidence="4 8" id="KW-0067">ATP-binding</keyword>
<evidence type="ECO:0000313" key="11">
    <source>
        <dbReference type="EMBL" id="MEQ2443971.1"/>
    </source>
</evidence>
<dbReference type="Gene3D" id="3.90.1300.10">
    <property type="entry name" value="Amidase signature (AS) domain"/>
    <property type="match status" value="1"/>
</dbReference>
<feature type="active site" description="Charge relay system" evidence="8">
    <location>
        <position position="153"/>
    </location>
</feature>
<evidence type="ECO:0000256" key="8">
    <source>
        <dbReference type="HAMAP-Rule" id="MF_00120"/>
    </source>
</evidence>
<evidence type="ECO:0000256" key="1">
    <source>
        <dbReference type="ARBA" id="ARBA00008069"/>
    </source>
</evidence>
<evidence type="ECO:0000256" key="6">
    <source>
        <dbReference type="ARBA" id="ARBA00025295"/>
    </source>
</evidence>
<dbReference type="HAMAP" id="MF_00120">
    <property type="entry name" value="GatA"/>
    <property type="match status" value="1"/>
</dbReference>
<feature type="region of interest" description="Disordered" evidence="9">
    <location>
        <begin position="481"/>
        <end position="502"/>
    </location>
</feature>